<evidence type="ECO:0000313" key="2">
    <source>
        <dbReference type="EMBL" id="QQB47058.1"/>
    </source>
</evidence>
<dbReference type="AlphaFoldDB" id="A0A7T4JVM0"/>
<protein>
    <submittedName>
        <fullName evidence="2">Uncharacterized protein</fullName>
    </submittedName>
</protein>
<gene>
    <name evidence="2" type="ORF">I6I10_03880</name>
</gene>
<feature type="transmembrane region" description="Helical" evidence="1">
    <location>
        <begin position="30"/>
        <end position="50"/>
    </location>
</feature>
<evidence type="ECO:0000313" key="3">
    <source>
        <dbReference type="Proteomes" id="UP000596145"/>
    </source>
</evidence>
<sequence length="66" mass="7542">MHTIKWGWAIPLLLAAMIFMGASKAAESTLTARIVFFVGTLCFVVGWHIFRGDYPGNWEDEEEPRR</sequence>
<dbReference type="EMBL" id="CP066007">
    <property type="protein sequence ID" value="QQB47058.1"/>
    <property type="molecule type" value="Genomic_DNA"/>
</dbReference>
<evidence type="ECO:0000256" key="1">
    <source>
        <dbReference type="SAM" id="Phobius"/>
    </source>
</evidence>
<feature type="transmembrane region" description="Helical" evidence="1">
    <location>
        <begin position="6"/>
        <end position="23"/>
    </location>
</feature>
<keyword evidence="1" id="KW-1133">Transmembrane helix</keyword>
<keyword evidence="1" id="KW-0472">Membrane</keyword>
<reference evidence="2 3" key="1">
    <citation type="submission" date="2020-12" db="EMBL/GenBank/DDBJ databases">
        <title>FDA dAtabase for Regulatory Grade micrObial Sequences (FDA-ARGOS): Supporting development and validation of Infectious Disease Dx tests.</title>
        <authorList>
            <person name="Sproer C."/>
            <person name="Gronow S."/>
            <person name="Severitt S."/>
            <person name="Schroder I."/>
            <person name="Tallon L."/>
            <person name="Sadzewicz L."/>
            <person name="Zhao X."/>
            <person name="Boylan J."/>
            <person name="Ott S."/>
            <person name="Bowen H."/>
            <person name="Vavikolanu K."/>
            <person name="Mehta A."/>
            <person name="Aluvathingal J."/>
            <person name="Nadendla S."/>
            <person name="Lowell S."/>
            <person name="Myers T."/>
            <person name="Yan Y."/>
            <person name="Sichtig H."/>
        </authorList>
    </citation>
    <scope>NUCLEOTIDE SEQUENCE [LARGE SCALE GENOMIC DNA]</scope>
    <source>
        <strain evidence="2 3">FDAARGOS_1053</strain>
    </source>
</reference>
<dbReference type="GeneID" id="92761138"/>
<organism evidence="2 3">
    <name type="scientific">Corynebacterium glucuronolyticum</name>
    <dbReference type="NCBI Taxonomy" id="39791"/>
    <lineage>
        <taxon>Bacteria</taxon>
        <taxon>Bacillati</taxon>
        <taxon>Actinomycetota</taxon>
        <taxon>Actinomycetes</taxon>
        <taxon>Mycobacteriales</taxon>
        <taxon>Corynebacteriaceae</taxon>
        <taxon>Corynebacterium</taxon>
    </lineage>
</organism>
<name>A0A7T4JVM0_9CORY</name>
<dbReference type="Proteomes" id="UP000596145">
    <property type="component" value="Chromosome"/>
</dbReference>
<dbReference type="RefSeq" id="WP_084037124.1">
    <property type="nucleotide sequence ID" value="NZ_CP066007.1"/>
</dbReference>
<accession>A0A7T4JVM0</accession>
<proteinExistence type="predicted"/>
<keyword evidence="1" id="KW-0812">Transmembrane</keyword>